<dbReference type="PATRIC" id="fig|106592.7.peg.6976"/>
<sequence>MADAAAARNIAGNLSAIDSMRSRLRKSRQCAVKVRFQQQMTGTGDQMHLCFRQVIRLSVDRLCGHVIVFRSQTISVVG</sequence>
<dbReference type="AlphaFoldDB" id="A0A0L8BV10"/>
<evidence type="ECO:0000313" key="1">
    <source>
        <dbReference type="EMBL" id="KOF18423.1"/>
    </source>
</evidence>
<name>A0A0L8BV10_ENSAD</name>
<dbReference type="Proteomes" id="UP000037425">
    <property type="component" value="Unassembled WGS sequence"/>
</dbReference>
<organism evidence="1 2">
    <name type="scientific">Ensifer adhaerens</name>
    <name type="common">Sinorhizobium morelense</name>
    <dbReference type="NCBI Taxonomy" id="106592"/>
    <lineage>
        <taxon>Bacteria</taxon>
        <taxon>Pseudomonadati</taxon>
        <taxon>Pseudomonadota</taxon>
        <taxon>Alphaproteobacteria</taxon>
        <taxon>Hyphomicrobiales</taxon>
        <taxon>Rhizobiaceae</taxon>
        <taxon>Sinorhizobium/Ensifer group</taxon>
        <taxon>Ensifer</taxon>
    </lineage>
</organism>
<comment type="caution">
    <text evidence="1">The sequence shown here is derived from an EMBL/GenBank/DDBJ whole genome shotgun (WGS) entry which is preliminary data.</text>
</comment>
<evidence type="ECO:0000313" key="2">
    <source>
        <dbReference type="Proteomes" id="UP000037425"/>
    </source>
</evidence>
<accession>A0A0L8BV10</accession>
<reference evidence="2" key="1">
    <citation type="submission" date="2015-07" db="EMBL/GenBank/DDBJ databases">
        <title>Whole genome sequence of an Ensifer adhaerens strain isolated from a cave pool in the Wind Cave National Park.</title>
        <authorList>
            <person name="Eng W.W.H."/>
            <person name="Gan H.M."/>
            <person name="Barton H.A."/>
            <person name="Savka M.A."/>
        </authorList>
    </citation>
    <scope>NUCLEOTIDE SEQUENCE [LARGE SCALE GENOMIC DNA]</scope>
    <source>
        <strain evidence="2">SD006</strain>
    </source>
</reference>
<gene>
    <name evidence="1" type="ORF">AC244_13680</name>
</gene>
<protein>
    <submittedName>
        <fullName evidence="1">Uncharacterized protein</fullName>
    </submittedName>
</protein>
<dbReference type="EMBL" id="LGAP01000007">
    <property type="protein sequence ID" value="KOF18423.1"/>
    <property type="molecule type" value="Genomic_DNA"/>
</dbReference>
<proteinExistence type="predicted"/>